<dbReference type="AlphaFoldDB" id="B9BVT6"/>
<evidence type="ECO:0000313" key="2">
    <source>
        <dbReference type="EMBL" id="EEE05108.1"/>
    </source>
</evidence>
<protein>
    <submittedName>
        <fullName evidence="2">Uncharacterized protein</fullName>
    </submittedName>
</protein>
<evidence type="ECO:0000256" key="1">
    <source>
        <dbReference type="SAM" id="MobiDB-lite"/>
    </source>
</evidence>
<evidence type="ECO:0000313" key="3">
    <source>
        <dbReference type="Proteomes" id="UP000004535"/>
    </source>
</evidence>
<dbReference type="Proteomes" id="UP000004535">
    <property type="component" value="Unassembled WGS sequence"/>
</dbReference>
<proteinExistence type="predicted"/>
<gene>
    <name evidence="2" type="ORF">BURMUCGD2_0515</name>
</gene>
<comment type="caution">
    <text evidence="2">The sequence shown here is derived from an EMBL/GenBank/DDBJ whole genome shotgun (WGS) entry which is preliminary data.</text>
</comment>
<dbReference type="EMBL" id="ACFC01000011">
    <property type="protein sequence ID" value="EEE05108.1"/>
    <property type="molecule type" value="Genomic_DNA"/>
</dbReference>
<name>B9BVT6_9BURK</name>
<feature type="region of interest" description="Disordered" evidence="1">
    <location>
        <begin position="1"/>
        <end position="42"/>
    </location>
</feature>
<feature type="compositionally biased region" description="Basic residues" evidence="1">
    <location>
        <begin position="8"/>
        <end position="35"/>
    </location>
</feature>
<sequence>MRHRQSERGWGARRARHRTSDRRMRRAFAARRAHQASRATGL</sequence>
<organism evidence="2 3">
    <name type="scientific">Burkholderia multivorans CGD2</name>
    <dbReference type="NCBI Taxonomy" id="513052"/>
    <lineage>
        <taxon>Bacteria</taxon>
        <taxon>Pseudomonadati</taxon>
        <taxon>Pseudomonadota</taxon>
        <taxon>Betaproteobacteria</taxon>
        <taxon>Burkholderiales</taxon>
        <taxon>Burkholderiaceae</taxon>
        <taxon>Burkholderia</taxon>
        <taxon>Burkholderia cepacia complex</taxon>
    </lineage>
</organism>
<reference evidence="2 3" key="1">
    <citation type="journal article" date="2012" name="J. Bacteriol.">
        <title>Draft Genome Sequence Determination for Cystic Fibrosis and Chronic Granulomatous Disease Burkholderia multivorans Isolates.</title>
        <authorList>
            <person name="Varga J.J."/>
            <person name="Losada L."/>
            <person name="Zelazny A.M."/>
            <person name="Brinkac L."/>
            <person name="Harkins D."/>
            <person name="Radune D."/>
            <person name="Hostetler J."/>
            <person name="Sampaio E.P."/>
            <person name="Ronning C.M."/>
            <person name="Nierman W.C."/>
            <person name="Greenberg D.E."/>
            <person name="Holland S.M."/>
            <person name="Goldberg J.B."/>
        </authorList>
    </citation>
    <scope>NUCLEOTIDE SEQUENCE [LARGE SCALE GENOMIC DNA]</scope>
    <source>
        <strain evidence="2 3">CGD2</strain>
    </source>
</reference>
<accession>B9BVT6</accession>